<dbReference type="SUPFAM" id="SSF52980">
    <property type="entry name" value="Restriction endonuclease-like"/>
    <property type="match status" value="1"/>
</dbReference>
<reference evidence="1 2" key="1">
    <citation type="submission" date="2019-03" db="EMBL/GenBank/DDBJ databases">
        <title>Genomic Encyclopedia of Type Strains, Phase IV (KMG-IV): sequencing the most valuable type-strain genomes for metagenomic binning, comparative biology and taxonomic classification.</title>
        <authorList>
            <person name="Goeker M."/>
        </authorList>
    </citation>
    <scope>NUCLEOTIDE SEQUENCE [LARGE SCALE GENOMIC DNA]</scope>
    <source>
        <strain evidence="1 2">DSM 12121</strain>
    </source>
</reference>
<gene>
    <name evidence="1" type="ORF">C7389_10189</name>
</gene>
<keyword evidence="2" id="KW-1185">Reference proteome</keyword>
<protein>
    <submittedName>
        <fullName evidence="1">Uncharacterized protein YaeQ</fullName>
    </submittedName>
</protein>
<dbReference type="RefSeq" id="WP_133587272.1">
    <property type="nucleotide sequence ID" value="NZ_SNVV01000001.1"/>
</dbReference>
<name>A0A4R6EEN9_9RHOO</name>
<dbReference type="Proteomes" id="UP000295129">
    <property type="component" value="Unassembled WGS sequence"/>
</dbReference>
<dbReference type="PIRSF" id="PIRSF011484">
    <property type="entry name" value="YaeQ"/>
    <property type="match status" value="1"/>
</dbReference>
<dbReference type="InterPro" id="IPR011335">
    <property type="entry name" value="Restrct_endonuc-II-like"/>
</dbReference>
<dbReference type="SMART" id="SM01322">
    <property type="entry name" value="YaeQ"/>
    <property type="match status" value="1"/>
</dbReference>
<dbReference type="InterPro" id="IPR009822">
    <property type="entry name" value="YaeQ"/>
</dbReference>
<evidence type="ECO:0000313" key="1">
    <source>
        <dbReference type="EMBL" id="TDN56710.1"/>
    </source>
</evidence>
<accession>A0A4R6EEN9</accession>
<dbReference type="CDD" id="cd22368">
    <property type="entry name" value="YaeQ-like"/>
    <property type="match status" value="1"/>
</dbReference>
<evidence type="ECO:0000313" key="2">
    <source>
        <dbReference type="Proteomes" id="UP000295129"/>
    </source>
</evidence>
<proteinExistence type="predicted"/>
<dbReference type="AlphaFoldDB" id="A0A4R6EEN9"/>
<dbReference type="OrthoDB" id="5293309at2"/>
<dbReference type="Pfam" id="PF07152">
    <property type="entry name" value="YaeQ"/>
    <property type="match status" value="1"/>
</dbReference>
<comment type="caution">
    <text evidence="1">The sequence shown here is derived from an EMBL/GenBank/DDBJ whole genome shotgun (WGS) entry which is preliminary data.</text>
</comment>
<dbReference type="Gene3D" id="3.10.640.10">
    <property type="entry name" value="Restriction endonuclease-like alpha-beta roll domain"/>
    <property type="match status" value="1"/>
</dbReference>
<sequence>MALKATIFKADMQIADMDRNHYADYSLTLARHPSETDERMMVRLLAFALFADPALAFGKGLCVEDEPDLWRKDLTGAIECWIDVGQPDEKWIRKACGRADEVAVLSYGRAADIWWNGVRGKLARQDNLRVYNLPPEAAPALARLTERSMRLQFTIQDGAVLVTDGRESVEVHPEILMAPAA</sequence>
<dbReference type="PANTHER" id="PTHR38784">
    <property type="entry name" value="SUCROSE PHOSPHORYLASE"/>
    <property type="match status" value="1"/>
</dbReference>
<dbReference type="PANTHER" id="PTHR38784:SF1">
    <property type="entry name" value="SUCROSE PHOSPHORYLASE"/>
    <property type="match status" value="1"/>
</dbReference>
<organism evidence="1 2">
    <name type="scientific">Azoarcus indigens</name>
    <dbReference type="NCBI Taxonomy" id="29545"/>
    <lineage>
        <taxon>Bacteria</taxon>
        <taxon>Pseudomonadati</taxon>
        <taxon>Pseudomonadota</taxon>
        <taxon>Betaproteobacteria</taxon>
        <taxon>Rhodocyclales</taxon>
        <taxon>Zoogloeaceae</taxon>
        <taxon>Azoarcus</taxon>
    </lineage>
</organism>
<dbReference type="EMBL" id="SNVV01000001">
    <property type="protein sequence ID" value="TDN56710.1"/>
    <property type="molecule type" value="Genomic_DNA"/>
</dbReference>
<dbReference type="InterPro" id="IPR038590">
    <property type="entry name" value="YaeQ_sf"/>
</dbReference>